<sequence>MSRNREDSLRFYEYLCQKIGSEEDVKARRITSIVCDIGNVCFNQFRSGSNGEGLHLKGSDVDIMIINCQIVVETLKFDQNCPSEINQSLRRNARLVNEIRTNFSCGMYAAEENKHLLLSTLLHYSRSRMSEDILLFSVTCTSDCTTTFTHSSWFKQTKNISSIKVLSVIYL</sequence>
<dbReference type="Proteomes" id="UP000683360">
    <property type="component" value="Unassembled WGS sequence"/>
</dbReference>
<evidence type="ECO:0000313" key="1">
    <source>
        <dbReference type="EMBL" id="CAG2230131.1"/>
    </source>
</evidence>
<reference evidence="1" key="1">
    <citation type="submission" date="2021-03" db="EMBL/GenBank/DDBJ databases">
        <authorList>
            <person name="Bekaert M."/>
        </authorList>
    </citation>
    <scope>NUCLEOTIDE SEQUENCE</scope>
</reference>
<dbReference type="EMBL" id="CAJPWZ010002050">
    <property type="protein sequence ID" value="CAG2230131.1"/>
    <property type="molecule type" value="Genomic_DNA"/>
</dbReference>
<name>A0A8S3TMK8_MYTED</name>
<keyword evidence="2" id="KW-1185">Reference proteome</keyword>
<gene>
    <name evidence="1" type="ORF">MEDL_43003</name>
</gene>
<evidence type="ECO:0000313" key="2">
    <source>
        <dbReference type="Proteomes" id="UP000683360"/>
    </source>
</evidence>
<organism evidence="1 2">
    <name type="scientific">Mytilus edulis</name>
    <name type="common">Blue mussel</name>
    <dbReference type="NCBI Taxonomy" id="6550"/>
    <lineage>
        <taxon>Eukaryota</taxon>
        <taxon>Metazoa</taxon>
        <taxon>Spiralia</taxon>
        <taxon>Lophotrochozoa</taxon>
        <taxon>Mollusca</taxon>
        <taxon>Bivalvia</taxon>
        <taxon>Autobranchia</taxon>
        <taxon>Pteriomorphia</taxon>
        <taxon>Mytilida</taxon>
        <taxon>Mytiloidea</taxon>
        <taxon>Mytilidae</taxon>
        <taxon>Mytilinae</taxon>
        <taxon>Mytilus</taxon>
    </lineage>
</organism>
<accession>A0A8S3TMK8</accession>
<protein>
    <submittedName>
        <fullName evidence="1">Uncharacterized protein</fullName>
    </submittedName>
</protein>
<proteinExistence type="predicted"/>
<dbReference type="AlphaFoldDB" id="A0A8S3TMK8"/>
<comment type="caution">
    <text evidence="1">The sequence shown here is derived from an EMBL/GenBank/DDBJ whole genome shotgun (WGS) entry which is preliminary data.</text>
</comment>